<dbReference type="EMBL" id="JAQQWK010000011">
    <property type="protein sequence ID" value="KAK8024459.1"/>
    <property type="molecule type" value="Genomic_DNA"/>
</dbReference>
<evidence type="ECO:0000313" key="2">
    <source>
        <dbReference type="Proteomes" id="UP001444661"/>
    </source>
</evidence>
<organism evidence="1 2">
    <name type="scientific">Apiospora rasikravindrae</name>
    <dbReference type="NCBI Taxonomy" id="990691"/>
    <lineage>
        <taxon>Eukaryota</taxon>
        <taxon>Fungi</taxon>
        <taxon>Dikarya</taxon>
        <taxon>Ascomycota</taxon>
        <taxon>Pezizomycotina</taxon>
        <taxon>Sordariomycetes</taxon>
        <taxon>Xylariomycetidae</taxon>
        <taxon>Amphisphaeriales</taxon>
        <taxon>Apiosporaceae</taxon>
        <taxon>Apiospora</taxon>
    </lineage>
</organism>
<proteinExistence type="predicted"/>
<evidence type="ECO:0008006" key="3">
    <source>
        <dbReference type="Google" id="ProtNLM"/>
    </source>
</evidence>
<dbReference type="Proteomes" id="UP001444661">
    <property type="component" value="Unassembled WGS sequence"/>
</dbReference>
<gene>
    <name evidence="1" type="ORF">PG993_012525</name>
</gene>
<keyword evidence="2" id="KW-1185">Reference proteome</keyword>
<protein>
    <recommendedName>
        <fullName evidence="3">Secreted protein</fullName>
    </recommendedName>
</protein>
<name>A0ABR1S2N5_9PEZI</name>
<comment type="caution">
    <text evidence="1">The sequence shown here is derived from an EMBL/GenBank/DDBJ whole genome shotgun (WGS) entry which is preliminary data.</text>
</comment>
<reference evidence="1 2" key="1">
    <citation type="submission" date="2023-01" db="EMBL/GenBank/DDBJ databases">
        <title>Analysis of 21 Apiospora genomes using comparative genomics revels a genus with tremendous synthesis potential of carbohydrate active enzymes and secondary metabolites.</title>
        <authorList>
            <person name="Sorensen T."/>
        </authorList>
    </citation>
    <scope>NUCLEOTIDE SEQUENCE [LARGE SCALE GENOMIC DNA]</scope>
    <source>
        <strain evidence="1 2">CBS 33761</strain>
    </source>
</reference>
<evidence type="ECO:0000313" key="1">
    <source>
        <dbReference type="EMBL" id="KAK8024459.1"/>
    </source>
</evidence>
<sequence length="174" mass="18639">MSPVVQRPANQAYLVYTSTVLYAALALHAGTAVATPQPMTPSGLVKRQGMQWNKEGSDCAVTTARACIARGGDPTLGEADKAFSDGNSCRDETFKYTAKVAKGINDAGETGYCTITMKTDDRCCVNGLCSAQEIGKSRQVVKTTDAYSEETIQDVHFSTACPKGTWIQSEIRLV</sequence>
<accession>A0ABR1S2N5</accession>